<comment type="caution">
    <text evidence="1">The sequence shown here is derived from an EMBL/GenBank/DDBJ whole genome shotgun (WGS) entry which is preliminary data.</text>
</comment>
<keyword evidence="2" id="KW-1185">Reference proteome</keyword>
<gene>
    <name evidence="1" type="primary">AS</name>
    <name evidence="1" type="ORF">CR513_00723</name>
</gene>
<dbReference type="Proteomes" id="UP000257109">
    <property type="component" value="Unassembled WGS sequence"/>
</dbReference>
<evidence type="ECO:0000313" key="1">
    <source>
        <dbReference type="EMBL" id="RDY14236.1"/>
    </source>
</evidence>
<dbReference type="GO" id="GO:0016740">
    <property type="term" value="F:transferase activity"/>
    <property type="evidence" value="ECO:0007669"/>
    <property type="project" value="UniProtKB-KW"/>
</dbReference>
<accession>A0A371IGM9</accession>
<feature type="non-terminal residue" evidence="1">
    <location>
        <position position="1"/>
    </location>
</feature>
<dbReference type="PANTHER" id="PTHR48045:SF6">
    <property type="entry name" value="UDP-GLUCOSYLTRANSFERASE FAMILY PROTEIN"/>
    <property type="match status" value="1"/>
</dbReference>
<name>A0A371IGM9_MUCPR</name>
<evidence type="ECO:0000313" key="2">
    <source>
        <dbReference type="Proteomes" id="UP000257109"/>
    </source>
</evidence>
<dbReference type="OrthoDB" id="5835829at2759"/>
<dbReference type="SUPFAM" id="SSF53756">
    <property type="entry name" value="UDP-Glycosyltransferase/glycogen phosphorylase"/>
    <property type="match status" value="1"/>
</dbReference>
<dbReference type="AlphaFoldDB" id="A0A371IGM9"/>
<protein>
    <submittedName>
        <fullName evidence="1">Hydroquinone glucosyltransferase</fullName>
    </submittedName>
</protein>
<dbReference type="STRING" id="157652.A0A371IGM9"/>
<organism evidence="1 2">
    <name type="scientific">Mucuna pruriens</name>
    <name type="common">Velvet bean</name>
    <name type="synonym">Dolichos pruriens</name>
    <dbReference type="NCBI Taxonomy" id="157652"/>
    <lineage>
        <taxon>Eukaryota</taxon>
        <taxon>Viridiplantae</taxon>
        <taxon>Streptophyta</taxon>
        <taxon>Embryophyta</taxon>
        <taxon>Tracheophyta</taxon>
        <taxon>Spermatophyta</taxon>
        <taxon>Magnoliopsida</taxon>
        <taxon>eudicotyledons</taxon>
        <taxon>Gunneridae</taxon>
        <taxon>Pentapetalae</taxon>
        <taxon>rosids</taxon>
        <taxon>fabids</taxon>
        <taxon>Fabales</taxon>
        <taxon>Fabaceae</taxon>
        <taxon>Papilionoideae</taxon>
        <taxon>50 kb inversion clade</taxon>
        <taxon>NPAAA clade</taxon>
        <taxon>indigoferoid/millettioid clade</taxon>
        <taxon>Phaseoleae</taxon>
        <taxon>Mucuna</taxon>
    </lineage>
</organism>
<dbReference type="EMBL" id="QJKJ01000103">
    <property type="protein sequence ID" value="RDY14236.1"/>
    <property type="molecule type" value="Genomic_DNA"/>
</dbReference>
<sequence>MKTLTSRTPFVALVADFFAIDVLDFAQELTTCCPTFTSLHQQRSSWYFYVPKFDRKTSCEYRDLPEPIEIPGSVPIHGRDLNNLAQDRSSQHYKLFMHHVHFLEIDTSPIRALKEERRGYSPVYPIGPIVQTGIGSGDDAANSGGTVSQEQITELELAYGLELSNHKFLWVVRAPSSLASSAYLGAQNDVDPLQFLSSGFLERTKEQGMVIPSWAPQVQVLSHSSVGGFLTQVAGIRPLRVC</sequence>
<dbReference type="PANTHER" id="PTHR48045">
    <property type="entry name" value="UDP-GLYCOSYLTRANSFERASE 72B1"/>
    <property type="match status" value="1"/>
</dbReference>
<dbReference type="Gene3D" id="3.40.50.2000">
    <property type="entry name" value="Glycogen Phosphorylase B"/>
    <property type="match status" value="2"/>
</dbReference>
<reference evidence="1" key="1">
    <citation type="submission" date="2018-05" db="EMBL/GenBank/DDBJ databases">
        <title>Draft genome of Mucuna pruriens seed.</title>
        <authorList>
            <person name="Nnadi N.E."/>
            <person name="Vos R."/>
            <person name="Hasami M.H."/>
            <person name="Devisetty U.K."/>
            <person name="Aguiy J.C."/>
        </authorList>
    </citation>
    <scope>NUCLEOTIDE SEQUENCE [LARGE SCALE GENOMIC DNA]</scope>
    <source>
        <strain evidence="1">JCA_2017</strain>
    </source>
</reference>
<proteinExistence type="predicted"/>